<dbReference type="Pfam" id="PF14742">
    <property type="entry name" value="GDE_N_bis"/>
    <property type="match status" value="1"/>
</dbReference>
<keyword evidence="4" id="KW-1185">Reference proteome</keyword>
<evidence type="ECO:0000256" key="1">
    <source>
        <dbReference type="SAM" id="MobiDB-lite"/>
    </source>
</evidence>
<dbReference type="EMBL" id="BAABJQ010000058">
    <property type="protein sequence ID" value="GAA5202115.1"/>
    <property type="molecule type" value="Genomic_DNA"/>
</dbReference>
<accession>A0ABP9SU24</accession>
<evidence type="ECO:0000313" key="3">
    <source>
        <dbReference type="EMBL" id="GAA5202115.1"/>
    </source>
</evidence>
<evidence type="ECO:0000259" key="2">
    <source>
        <dbReference type="Pfam" id="PF14742"/>
    </source>
</evidence>
<sequence length="147" mass="16260">MVRLREVSDGFREMVMMSNRGTKLLELCIQVQADADFARSPDGRELSTDGGARYRRVDNEAIVFGYERNGFHPETTVSANRPALLECDGLTFTVRLEPREDWSAELRVEPVIVRSEGRIPLAALPDAHSVGGRPEASPSLDDEGEAS</sequence>
<feature type="domain" description="Putative glycogen debranching enzyme N-terminal" evidence="2">
    <location>
        <begin position="2"/>
        <end position="107"/>
    </location>
</feature>
<reference evidence="4" key="1">
    <citation type="journal article" date="2019" name="Int. J. Syst. Evol. Microbiol.">
        <title>The Global Catalogue of Microorganisms (GCM) 10K type strain sequencing project: providing services to taxonomists for standard genome sequencing and annotation.</title>
        <authorList>
            <consortium name="The Broad Institute Genomics Platform"/>
            <consortium name="The Broad Institute Genome Sequencing Center for Infectious Disease"/>
            <person name="Wu L."/>
            <person name="Ma J."/>
        </authorList>
    </citation>
    <scope>NUCLEOTIDE SEQUENCE [LARGE SCALE GENOMIC DNA]</scope>
    <source>
        <strain evidence="4">JCM 18304</strain>
    </source>
</reference>
<comment type="caution">
    <text evidence="3">The sequence shown here is derived from an EMBL/GenBank/DDBJ whole genome shotgun (WGS) entry which is preliminary data.</text>
</comment>
<evidence type="ECO:0000313" key="4">
    <source>
        <dbReference type="Proteomes" id="UP001501570"/>
    </source>
</evidence>
<proteinExistence type="predicted"/>
<dbReference type="Proteomes" id="UP001501570">
    <property type="component" value="Unassembled WGS sequence"/>
</dbReference>
<organism evidence="3 4">
    <name type="scientific">Rugosimonospora acidiphila</name>
    <dbReference type="NCBI Taxonomy" id="556531"/>
    <lineage>
        <taxon>Bacteria</taxon>
        <taxon>Bacillati</taxon>
        <taxon>Actinomycetota</taxon>
        <taxon>Actinomycetes</taxon>
        <taxon>Micromonosporales</taxon>
        <taxon>Micromonosporaceae</taxon>
        <taxon>Rugosimonospora</taxon>
    </lineage>
</organism>
<name>A0ABP9SU24_9ACTN</name>
<protein>
    <recommendedName>
        <fullName evidence="2">Putative glycogen debranching enzyme N-terminal domain-containing protein</fullName>
    </recommendedName>
</protein>
<dbReference type="InterPro" id="IPR032856">
    <property type="entry name" value="GDE_N_bis"/>
</dbReference>
<feature type="region of interest" description="Disordered" evidence="1">
    <location>
        <begin position="123"/>
        <end position="147"/>
    </location>
</feature>
<gene>
    <name evidence="3" type="ORF">GCM10023322_83330</name>
</gene>